<dbReference type="GO" id="GO:0008270">
    <property type="term" value="F:zinc ion binding"/>
    <property type="evidence" value="ECO:0007669"/>
    <property type="project" value="InterPro"/>
</dbReference>
<sequence length="359" mass="42722">MASTSTAASLVNQHRQDLRHKFLSVESKNLLCGMAKFADEYVRGIHNVTQVNLHNCENLKSPHDLAVRTMCDKCQTVFRGPPFTRWLFCAVNFRISFDNTKQKRDQKFKLVCEDCAQTYILHPEFQVYELYPRIHLKHVLELCRHGFIRKYFLPINPDLYSERRVDIVRNETYKVNDIYATIQDIISNKNPHEQITKISFRTIGRVFFDETFEDMFVEKRGTISVVPGPSKMLEFLSKPFDFTPNFTYYYHVHVAVGREKQRYVMYLEIPCLRYCKLCTLEKQHKGYPVVWCSVCGYTDTMYYDEEFLHFQNMEYESFRLRPMYNKKKTECIIYYKLPFMPPSFLKNKTQSTLLSVTKQ</sequence>
<accession>A0A075TYY1</accession>
<gene>
    <name evidence="1" type="ORF">HaSNPV-AC53_016</name>
</gene>
<proteinExistence type="predicted"/>
<dbReference type="Pfam" id="PF06061">
    <property type="entry name" value="Baculo_ME53"/>
    <property type="match status" value="1"/>
</dbReference>
<organism evidence="1">
    <name type="scientific">Helicoverpa SNPV AC53</name>
    <dbReference type="NCBI Taxonomy" id="1569367"/>
    <lineage>
        <taxon>Viruses</taxon>
        <taxon>Viruses incertae sedis</taxon>
        <taxon>Naldaviricetes</taxon>
        <taxon>Lefavirales</taxon>
        <taxon>Baculoviridae</taxon>
        <taxon>Alphabaculovirus</taxon>
        <taxon>Alphabaculovirus helarmigerae</taxon>
    </lineage>
</organism>
<dbReference type="EMBL" id="KU738903">
    <property type="protein sequence ID" value="AMN16209.1"/>
    <property type="molecule type" value="Genomic_DNA"/>
</dbReference>
<evidence type="ECO:0000313" key="4">
    <source>
        <dbReference type="EMBL" id="AMN15657.1"/>
    </source>
</evidence>
<dbReference type="EMBL" id="KU738899">
    <property type="protein sequence ID" value="AMN15657.1"/>
    <property type="molecule type" value="Genomic_DNA"/>
</dbReference>
<protein>
    <submittedName>
        <fullName evidence="1">ME53</fullName>
    </submittedName>
</protein>
<dbReference type="EMBL" id="KU738900">
    <property type="protein sequence ID" value="AMN15795.1"/>
    <property type="molecule type" value="Genomic_DNA"/>
</dbReference>
<dbReference type="EMBL" id="KU738902">
    <property type="protein sequence ID" value="AMN16071.1"/>
    <property type="molecule type" value="Genomic_DNA"/>
</dbReference>
<dbReference type="EMBL" id="KU738901">
    <property type="protein sequence ID" value="AMN15933.1"/>
    <property type="molecule type" value="Genomic_DNA"/>
</dbReference>
<dbReference type="GO" id="GO:0003677">
    <property type="term" value="F:DNA binding"/>
    <property type="evidence" value="ECO:0007669"/>
    <property type="project" value="InterPro"/>
</dbReference>
<dbReference type="InterPro" id="IPR010336">
    <property type="entry name" value="Baculo_ME53"/>
</dbReference>
<name>A0A075TYY1_9ABAC</name>
<evidence type="ECO:0000313" key="9">
    <source>
        <dbReference type="EMBL" id="AMN16347.1"/>
    </source>
</evidence>
<reference evidence="1" key="1">
    <citation type="journal article" date="2015" name="Genome Announc.">
        <title>Complete Genome Sequences of Helicoverpa armigera Single Nucleopolyhedrovirus Strains AC53 and H25EA1 from Australia.</title>
        <authorList>
            <person name="Noune C."/>
            <person name="Hauxwell C."/>
        </authorList>
    </citation>
    <scope>NUCLEOTIDE SEQUENCE</scope>
    <source>
        <strain evidence="1">AC53</strain>
    </source>
</reference>
<evidence type="ECO:0000313" key="7">
    <source>
        <dbReference type="EMBL" id="AMN16071.1"/>
    </source>
</evidence>
<evidence type="ECO:0000313" key="5">
    <source>
        <dbReference type="EMBL" id="AMN15795.1"/>
    </source>
</evidence>
<evidence type="ECO:0000313" key="6">
    <source>
        <dbReference type="EMBL" id="AMN15933.1"/>
    </source>
</evidence>
<evidence type="ECO:0000313" key="8">
    <source>
        <dbReference type="EMBL" id="AMN16209.1"/>
    </source>
</evidence>
<evidence type="ECO:0000313" key="2">
    <source>
        <dbReference type="EMBL" id="AMN15381.1"/>
    </source>
</evidence>
<evidence type="ECO:0000313" key="3">
    <source>
        <dbReference type="EMBL" id="AMN15519.1"/>
    </source>
</evidence>
<evidence type="ECO:0000313" key="1">
    <source>
        <dbReference type="EMBL" id="AIG63058.1"/>
    </source>
</evidence>
<dbReference type="EMBL" id="KU738898">
    <property type="protein sequence ID" value="AMN15519.1"/>
    <property type="molecule type" value="Genomic_DNA"/>
</dbReference>
<dbReference type="EMBL" id="KJ909666">
    <property type="protein sequence ID" value="AIG63058.1"/>
    <property type="molecule type" value="Genomic_DNA"/>
</dbReference>
<dbReference type="EMBL" id="KU738897">
    <property type="protein sequence ID" value="AMN15381.1"/>
    <property type="molecule type" value="Genomic_DNA"/>
</dbReference>
<reference evidence="2" key="2">
    <citation type="journal article" date="2016" name="Genome Announc.">
        <title>Complete Genome Sequences of Seven Helicoverpa armigera SNPV-AC53-Derived Strains.</title>
        <authorList>
            <person name="Noune C."/>
            <person name="Hauxwell C."/>
        </authorList>
    </citation>
    <scope>NUCLEOTIDE SEQUENCE</scope>
    <source>
        <strain evidence="2">AC53C3</strain>
        <strain evidence="3">AC53C5</strain>
        <strain evidence="4">AC53C6</strain>
        <strain evidence="5">AC53C9</strain>
        <strain evidence="6">AC53T2</strain>
        <strain evidence="9">AC53T5</strain>
    </source>
</reference>
<reference evidence="1" key="3">
    <citation type="submission" date="2016-08" db="EMBL/GenBank/DDBJ databases">
        <authorList>
            <person name="Seilhamer J.J."/>
        </authorList>
    </citation>
    <scope>NUCLEOTIDE SEQUENCE</scope>
    <source>
        <strain evidence="1">AC53</strain>
        <strain evidence="7">AC53T4.1</strain>
        <strain evidence="8">AC53T4.2</strain>
    </source>
</reference>
<dbReference type="EMBL" id="KU738904">
    <property type="protein sequence ID" value="AMN16347.1"/>
    <property type="molecule type" value="Genomic_DNA"/>
</dbReference>